<feature type="region of interest" description="Disordered" evidence="18">
    <location>
        <begin position="674"/>
        <end position="743"/>
    </location>
</feature>
<sequence length="852" mass="94876">MTDRVIALIDMDCFYCQVEVRLNASLKDKPLAVVQYNTWKGGGIIAVNYEARDRGVTRHMRGNEAKSHCPEIELVHVPSVRGKADLTKYREAGREVAAVLCENCKCVERASIDEAYLDLTEEVNALLLKDQFVSEFQLANTFIVGYSQQNNNEECERSEGVCRWLSDLRNGELDDVASKKLAFGARIVEEIRASVYEKTGFRCSAGIAHNKIMAKLVCGLHKPNRQTVLPTSGVAELFSSLPVQKVRNLGGKFGSTVIDTLGCKVMADLARFSERELQSHFDGTPMILVIRIVRTTALTWLYNIARGIDSEPVTSKLMSKSIGCCKRFPGRNALRTRPDVMHWLNELSSEIADRLDEDYNLHKRRAHLLTASVQQTIDRKKVAMSKSSPISAYDAESIMQVALAAIKKTNNAPSTSNTWQPPLEFLGLSVGKFVDESSSANKTINHFFKTATTEKCASSSNIKTKIDTESEELNHKGDSSSSAAVFKSHQEIGEENSKNSIVSKSSIFFKSIVNSKGSSSSREINLKEVINERTSKENLHFDSSISVENSDDVDNEAGNVSNQLLPKVKETDSDCDMFDDTESVTGKLNERSKTETNSDNNKTVIACNDRVLGDSTKGEERPNGLVETENDLAQMENGEEISWISPREVFPDIDNLDDSLVQLMPSPFVKKLTSYKNEMDRSKSESRRNMFDSNESHESNPGPSTSSVVYDEHKRLGVENLKSSSSHDVANESDSYQGTEVSPDVFMDNEIAASDSSLVRNEISDSENEISERCPHCGESVRLSEFPEHLDHHVALDLHKSLNSSEVSQEPKKRILNSTENKPPKKKRGRPSSRESMTEKPTKSILSFFSKK</sequence>
<dbReference type="InterPro" id="IPR041298">
    <property type="entry name" value="UBZ3"/>
</dbReference>
<dbReference type="STRING" id="195883.A0A482WL41"/>
<dbReference type="FunFam" id="3.40.1170.60:FF:000003">
    <property type="entry name" value="DNA polymerase eta"/>
    <property type="match status" value="1"/>
</dbReference>
<dbReference type="EMBL" id="QKKF02032163">
    <property type="protein sequence ID" value="RZF34267.1"/>
    <property type="molecule type" value="Genomic_DNA"/>
</dbReference>
<dbReference type="FunCoup" id="A0A482WL41">
    <property type="interactions" value="1514"/>
</dbReference>
<keyword evidence="22" id="KW-1185">Reference proteome</keyword>
<evidence type="ECO:0000256" key="13">
    <source>
        <dbReference type="ARBA" id="ARBA00022843"/>
    </source>
</evidence>
<dbReference type="SUPFAM" id="SSF100879">
    <property type="entry name" value="Lesion bypass DNA polymerase (Y-family), little finger domain"/>
    <property type="match status" value="1"/>
</dbReference>
<evidence type="ECO:0000256" key="5">
    <source>
        <dbReference type="ARBA" id="ARBA00012417"/>
    </source>
</evidence>
<dbReference type="GO" id="GO:0042276">
    <property type="term" value="P:error-prone translesion synthesis"/>
    <property type="evidence" value="ECO:0007669"/>
    <property type="project" value="TreeGrafter"/>
</dbReference>
<keyword evidence="9" id="KW-0227">DNA damage</keyword>
<dbReference type="FunFam" id="3.30.1490.100:FF:000007">
    <property type="entry name" value="DNA polymerase eta"/>
    <property type="match status" value="1"/>
</dbReference>
<dbReference type="AlphaFoldDB" id="A0A482WL41"/>
<dbReference type="InterPro" id="IPR001126">
    <property type="entry name" value="UmuC"/>
</dbReference>
<dbReference type="SMR" id="A0A482WL41"/>
<keyword evidence="14" id="KW-0234">DNA repair</keyword>
<dbReference type="GO" id="GO:0008270">
    <property type="term" value="F:zinc ion binding"/>
    <property type="evidence" value="ECO:0007669"/>
    <property type="project" value="UniProtKB-KW"/>
</dbReference>
<feature type="region of interest" description="Disordered" evidence="18">
    <location>
        <begin position="801"/>
        <end position="852"/>
    </location>
</feature>
<comment type="catalytic activity">
    <reaction evidence="17">
        <text>DNA(n) + a 2'-deoxyribonucleoside 5'-triphosphate = DNA(n+1) + diphosphate</text>
        <dbReference type="Rhea" id="RHEA:22508"/>
        <dbReference type="Rhea" id="RHEA-COMP:17339"/>
        <dbReference type="Rhea" id="RHEA-COMP:17340"/>
        <dbReference type="ChEBI" id="CHEBI:33019"/>
        <dbReference type="ChEBI" id="CHEBI:61560"/>
        <dbReference type="ChEBI" id="CHEBI:173112"/>
        <dbReference type="EC" id="2.7.7.7"/>
    </reaction>
</comment>
<dbReference type="Gene3D" id="1.10.150.20">
    <property type="entry name" value="5' to 3' exonuclease, C-terminal subdomain"/>
    <property type="match status" value="1"/>
</dbReference>
<feature type="region of interest" description="Disordered" evidence="18">
    <location>
        <begin position="467"/>
        <end position="497"/>
    </location>
</feature>
<dbReference type="Proteomes" id="UP000291343">
    <property type="component" value="Unassembled WGS sequence"/>
</dbReference>
<dbReference type="Pfam" id="PF00817">
    <property type="entry name" value="IMS"/>
    <property type="match status" value="1"/>
</dbReference>
<keyword evidence="10" id="KW-0863">Zinc-finger</keyword>
<feature type="compositionally biased region" description="Polar residues" evidence="18">
    <location>
        <begin position="721"/>
        <end position="740"/>
    </location>
</feature>
<dbReference type="InterPro" id="IPR017961">
    <property type="entry name" value="DNA_pol_Y-fam_little_finger"/>
</dbReference>
<keyword evidence="13" id="KW-0832">Ubl conjugation</keyword>
<evidence type="ECO:0000256" key="3">
    <source>
        <dbReference type="ARBA" id="ARBA00004123"/>
    </source>
</evidence>
<proteinExistence type="inferred from homology"/>
<dbReference type="Gene3D" id="3.30.70.270">
    <property type="match status" value="1"/>
</dbReference>
<feature type="compositionally biased region" description="Basic and acidic residues" evidence="18">
    <location>
        <begin position="677"/>
        <end position="698"/>
    </location>
</feature>
<evidence type="ECO:0000256" key="2">
    <source>
        <dbReference type="ARBA" id="ARBA00001946"/>
    </source>
</evidence>
<evidence type="ECO:0000256" key="14">
    <source>
        <dbReference type="ARBA" id="ARBA00023204"/>
    </source>
</evidence>
<dbReference type="GO" id="GO:0006281">
    <property type="term" value="P:DNA repair"/>
    <property type="evidence" value="ECO:0007669"/>
    <property type="project" value="UniProtKB-KW"/>
</dbReference>
<dbReference type="GO" id="GO:0035861">
    <property type="term" value="C:site of double-strand break"/>
    <property type="evidence" value="ECO:0007669"/>
    <property type="project" value="TreeGrafter"/>
</dbReference>
<dbReference type="PIRSF" id="PIRSF036603">
    <property type="entry name" value="DPol_eta"/>
    <property type="match status" value="1"/>
</dbReference>
<feature type="domain" description="UmuC" evidence="19">
    <location>
        <begin position="6"/>
        <end position="250"/>
    </location>
</feature>
<dbReference type="GO" id="GO:0003887">
    <property type="term" value="F:DNA-directed DNA polymerase activity"/>
    <property type="evidence" value="ECO:0007669"/>
    <property type="project" value="UniProtKB-EC"/>
</dbReference>
<dbReference type="InParanoid" id="A0A482WL41"/>
<comment type="similarity">
    <text evidence="4">Belongs to the DNA polymerase type-Y family.</text>
</comment>
<dbReference type="PANTHER" id="PTHR45873:SF1">
    <property type="entry name" value="DNA POLYMERASE ETA"/>
    <property type="match status" value="1"/>
</dbReference>
<dbReference type="PROSITE" id="PS51907">
    <property type="entry name" value="ZF_UBZ3"/>
    <property type="match status" value="1"/>
</dbReference>
<dbReference type="SUPFAM" id="SSF56672">
    <property type="entry name" value="DNA/RNA polymerases"/>
    <property type="match status" value="1"/>
</dbReference>
<evidence type="ECO:0000313" key="21">
    <source>
        <dbReference type="EMBL" id="RZF34267.1"/>
    </source>
</evidence>
<keyword evidence="8" id="KW-0479">Metal-binding</keyword>
<gene>
    <name evidence="21" type="ORF">LSTR_LSTR010241</name>
</gene>
<keyword evidence="7" id="KW-0548">Nucleotidyltransferase</keyword>
<evidence type="ECO:0000256" key="18">
    <source>
        <dbReference type="SAM" id="MobiDB-lite"/>
    </source>
</evidence>
<evidence type="ECO:0000259" key="19">
    <source>
        <dbReference type="PROSITE" id="PS50173"/>
    </source>
</evidence>
<evidence type="ECO:0000313" key="22">
    <source>
        <dbReference type="Proteomes" id="UP000291343"/>
    </source>
</evidence>
<dbReference type="InterPro" id="IPR036775">
    <property type="entry name" value="DNA_pol_Y-fam_lit_finger_sf"/>
</dbReference>
<evidence type="ECO:0000256" key="4">
    <source>
        <dbReference type="ARBA" id="ARBA00010945"/>
    </source>
</evidence>
<evidence type="ECO:0000256" key="1">
    <source>
        <dbReference type="ARBA" id="ARBA00001936"/>
    </source>
</evidence>
<dbReference type="Gene3D" id="3.30.1490.100">
    <property type="entry name" value="DNA polymerase, Y-family, little finger domain"/>
    <property type="match status" value="1"/>
</dbReference>
<evidence type="ECO:0000256" key="10">
    <source>
        <dbReference type="ARBA" id="ARBA00022771"/>
    </source>
</evidence>
<dbReference type="GO" id="GO:0009411">
    <property type="term" value="P:response to UV"/>
    <property type="evidence" value="ECO:0007669"/>
    <property type="project" value="UniProtKB-ARBA"/>
</dbReference>
<keyword evidence="6" id="KW-0808">Transferase</keyword>
<feature type="compositionally biased region" description="Polar residues" evidence="18">
    <location>
        <begin position="699"/>
        <end position="708"/>
    </location>
</feature>
<dbReference type="InterPro" id="IPR043502">
    <property type="entry name" value="DNA/RNA_pol_sf"/>
</dbReference>
<protein>
    <recommendedName>
        <fullName evidence="16">DNA polymerase eta</fullName>
        <ecNumber evidence="5">2.7.7.7</ecNumber>
    </recommendedName>
</protein>
<evidence type="ECO:0000256" key="16">
    <source>
        <dbReference type="ARBA" id="ARBA00044975"/>
    </source>
</evidence>
<dbReference type="Pfam" id="PF21704">
    <property type="entry name" value="POLH-Rev1_HhH"/>
    <property type="match status" value="1"/>
</dbReference>
<name>A0A482WL41_LAOST</name>
<dbReference type="InterPro" id="IPR043128">
    <property type="entry name" value="Rev_trsase/Diguanyl_cyclase"/>
</dbReference>
<feature type="compositionally biased region" description="Basic and acidic residues" evidence="18">
    <location>
        <begin position="467"/>
        <end position="478"/>
    </location>
</feature>
<comment type="subcellular location">
    <subcellularLocation>
        <location evidence="3">Nucleus</location>
    </subcellularLocation>
</comment>
<evidence type="ECO:0000256" key="7">
    <source>
        <dbReference type="ARBA" id="ARBA00022695"/>
    </source>
</evidence>
<dbReference type="InterPro" id="IPR052230">
    <property type="entry name" value="DNA_polymerase_eta"/>
</dbReference>
<evidence type="ECO:0000256" key="17">
    <source>
        <dbReference type="ARBA" id="ARBA00049244"/>
    </source>
</evidence>
<evidence type="ECO:0000256" key="9">
    <source>
        <dbReference type="ARBA" id="ARBA00022763"/>
    </source>
</evidence>
<comment type="cofactor">
    <cofactor evidence="2">
        <name>Mg(2+)</name>
        <dbReference type="ChEBI" id="CHEBI:18420"/>
    </cofactor>
</comment>
<dbReference type="EC" id="2.7.7.7" evidence="5"/>
<keyword evidence="11" id="KW-0862">Zinc</keyword>
<keyword evidence="12" id="KW-0460">Magnesium</keyword>
<dbReference type="PANTHER" id="PTHR45873">
    <property type="entry name" value="DNA POLYMERASE ETA"/>
    <property type="match status" value="1"/>
</dbReference>
<comment type="caution">
    <text evidence="21">The sequence shown here is derived from an EMBL/GenBank/DDBJ whole genome shotgun (WGS) entry which is preliminary data.</text>
</comment>
<dbReference type="GO" id="GO:0005634">
    <property type="term" value="C:nucleus"/>
    <property type="evidence" value="ECO:0007669"/>
    <property type="project" value="UniProtKB-SubCell"/>
</dbReference>
<evidence type="ECO:0000259" key="20">
    <source>
        <dbReference type="PROSITE" id="PS51907"/>
    </source>
</evidence>
<dbReference type="FunFam" id="1.10.150.20:FF:000014">
    <property type="entry name" value="Polymerase (DNA directed), eta"/>
    <property type="match status" value="1"/>
</dbReference>
<feature type="domain" description="UBZ3-type" evidence="20">
    <location>
        <begin position="767"/>
        <end position="801"/>
    </location>
</feature>
<dbReference type="Gene3D" id="3.40.1170.60">
    <property type="match status" value="1"/>
</dbReference>
<reference evidence="21 22" key="1">
    <citation type="journal article" date="2017" name="Gigascience">
        <title>Genome sequence of the small brown planthopper, Laodelphax striatellus.</title>
        <authorList>
            <person name="Zhu J."/>
            <person name="Jiang F."/>
            <person name="Wang X."/>
            <person name="Yang P."/>
            <person name="Bao Y."/>
            <person name="Zhao W."/>
            <person name="Wang W."/>
            <person name="Lu H."/>
            <person name="Wang Q."/>
            <person name="Cui N."/>
            <person name="Li J."/>
            <person name="Chen X."/>
            <person name="Luo L."/>
            <person name="Yu J."/>
            <person name="Kang L."/>
            <person name="Cui F."/>
        </authorList>
    </citation>
    <scope>NUCLEOTIDE SEQUENCE [LARGE SCALE GENOMIC DNA]</scope>
    <source>
        <strain evidence="21">Lst14</strain>
    </source>
</reference>
<keyword evidence="15" id="KW-0539">Nucleus</keyword>
<dbReference type="GO" id="GO:0005657">
    <property type="term" value="C:replication fork"/>
    <property type="evidence" value="ECO:0007669"/>
    <property type="project" value="TreeGrafter"/>
</dbReference>
<accession>A0A482WL41</accession>
<evidence type="ECO:0000256" key="15">
    <source>
        <dbReference type="ARBA" id="ARBA00023242"/>
    </source>
</evidence>
<evidence type="ECO:0000256" key="6">
    <source>
        <dbReference type="ARBA" id="ARBA00022679"/>
    </source>
</evidence>
<organism evidence="21 22">
    <name type="scientific">Laodelphax striatellus</name>
    <name type="common">Small brown planthopper</name>
    <name type="synonym">Delphax striatella</name>
    <dbReference type="NCBI Taxonomy" id="195883"/>
    <lineage>
        <taxon>Eukaryota</taxon>
        <taxon>Metazoa</taxon>
        <taxon>Ecdysozoa</taxon>
        <taxon>Arthropoda</taxon>
        <taxon>Hexapoda</taxon>
        <taxon>Insecta</taxon>
        <taxon>Pterygota</taxon>
        <taxon>Neoptera</taxon>
        <taxon>Paraneoptera</taxon>
        <taxon>Hemiptera</taxon>
        <taxon>Auchenorrhyncha</taxon>
        <taxon>Fulgoroidea</taxon>
        <taxon>Delphacidae</taxon>
        <taxon>Criomorphinae</taxon>
        <taxon>Laodelphax</taxon>
    </lineage>
</organism>
<comment type="cofactor">
    <cofactor evidence="1">
        <name>Mn(2+)</name>
        <dbReference type="ChEBI" id="CHEBI:29035"/>
    </cofactor>
</comment>
<dbReference type="OrthoDB" id="5723at2759"/>
<evidence type="ECO:0000256" key="11">
    <source>
        <dbReference type="ARBA" id="ARBA00022833"/>
    </source>
</evidence>
<feature type="compositionally biased region" description="Basic and acidic residues" evidence="18">
    <location>
        <begin position="832"/>
        <end position="842"/>
    </location>
</feature>
<dbReference type="PROSITE" id="PS50173">
    <property type="entry name" value="UMUC"/>
    <property type="match status" value="1"/>
</dbReference>
<dbReference type="Pfam" id="PF11799">
    <property type="entry name" value="IMS_C"/>
    <property type="match status" value="1"/>
</dbReference>
<evidence type="ECO:0000256" key="8">
    <source>
        <dbReference type="ARBA" id="ARBA00022723"/>
    </source>
</evidence>
<dbReference type="GO" id="GO:0003684">
    <property type="term" value="F:damaged DNA binding"/>
    <property type="evidence" value="ECO:0007669"/>
    <property type="project" value="InterPro"/>
</dbReference>
<feature type="compositionally biased region" description="Basic and acidic residues" evidence="18">
    <location>
        <begin position="488"/>
        <end position="497"/>
    </location>
</feature>
<evidence type="ECO:0000256" key="12">
    <source>
        <dbReference type="ARBA" id="ARBA00022842"/>
    </source>
</evidence>
<dbReference type="Pfam" id="PF18439">
    <property type="entry name" value="zf_UBZ"/>
    <property type="match status" value="1"/>
</dbReference>